<feature type="transmembrane region" description="Helical" evidence="9">
    <location>
        <begin position="376"/>
        <end position="399"/>
    </location>
</feature>
<reference evidence="12 13" key="1">
    <citation type="submission" date="2020-08" db="EMBL/GenBank/DDBJ databases">
        <authorList>
            <person name="Liu C."/>
            <person name="Sun Q."/>
        </authorList>
    </citation>
    <scope>NUCLEOTIDE SEQUENCE [LARGE SCALE GENOMIC DNA]</scope>
    <source>
        <strain evidence="12 13">NSJ-61</strain>
    </source>
</reference>
<dbReference type="InterPro" id="IPR001638">
    <property type="entry name" value="Solute-binding_3/MltF_N"/>
</dbReference>
<dbReference type="SUPFAM" id="SSF53850">
    <property type="entry name" value="Periplasmic binding protein-like II"/>
    <property type="match status" value="1"/>
</dbReference>
<dbReference type="AlphaFoldDB" id="A0A7G9GMC0"/>
<dbReference type="GO" id="GO:0022857">
    <property type="term" value="F:transmembrane transporter activity"/>
    <property type="evidence" value="ECO:0007669"/>
    <property type="project" value="InterPro"/>
</dbReference>
<evidence type="ECO:0000256" key="6">
    <source>
        <dbReference type="ARBA" id="ARBA00022970"/>
    </source>
</evidence>
<dbReference type="InterPro" id="IPR000515">
    <property type="entry name" value="MetI-like"/>
</dbReference>
<dbReference type="PROSITE" id="PS50928">
    <property type="entry name" value="ABC_TM1"/>
    <property type="match status" value="1"/>
</dbReference>
<comment type="similarity">
    <text evidence="2">Belongs to the binding-protein-dependent transport system permease family. HisMQ subfamily.</text>
</comment>
<dbReference type="NCBIfam" id="TIGR01726">
    <property type="entry name" value="HEQRo_perm_3TM"/>
    <property type="match status" value="1"/>
</dbReference>
<dbReference type="PANTHER" id="PTHR30614:SF20">
    <property type="entry name" value="GLUTAMINE TRANSPORT SYSTEM PERMEASE PROTEIN GLNP"/>
    <property type="match status" value="1"/>
</dbReference>
<keyword evidence="8 9" id="KW-0472">Membrane</keyword>
<evidence type="ECO:0000256" key="9">
    <source>
        <dbReference type="RuleBase" id="RU363032"/>
    </source>
</evidence>
<keyword evidence="10" id="KW-0732">Signal</keyword>
<dbReference type="GO" id="GO:0006865">
    <property type="term" value="P:amino acid transport"/>
    <property type="evidence" value="ECO:0007669"/>
    <property type="project" value="UniProtKB-KW"/>
</dbReference>
<evidence type="ECO:0000256" key="7">
    <source>
        <dbReference type="ARBA" id="ARBA00022989"/>
    </source>
</evidence>
<gene>
    <name evidence="12" type="ORF">H9Q80_17160</name>
</gene>
<dbReference type="KEGG" id="ehn:H9Q80_17160"/>
<dbReference type="GO" id="GO:0043190">
    <property type="term" value="C:ATP-binding cassette (ABC) transporter complex"/>
    <property type="evidence" value="ECO:0007669"/>
    <property type="project" value="InterPro"/>
</dbReference>
<keyword evidence="7 9" id="KW-1133">Transmembrane helix</keyword>
<dbReference type="InterPro" id="IPR043429">
    <property type="entry name" value="ArtM/GltK/GlnP/TcyL/YhdX-like"/>
</dbReference>
<evidence type="ECO:0000313" key="13">
    <source>
        <dbReference type="Proteomes" id="UP000515856"/>
    </source>
</evidence>
<dbReference type="InterPro" id="IPR010065">
    <property type="entry name" value="AA_ABC_transptr_permease_3TM"/>
</dbReference>
<dbReference type="Gene3D" id="1.10.3720.10">
    <property type="entry name" value="MetI-like"/>
    <property type="match status" value="1"/>
</dbReference>
<dbReference type="SUPFAM" id="SSF161098">
    <property type="entry name" value="MetI-like"/>
    <property type="match status" value="1"/>
</dbReference>
<accession>A0A7G9GMC0</accession>
<keyword evidence="13" id="KW-1185">Reference proteome</keyword>
<evidence type="ECO:0000256" key="10">
    <source>
        <dbReference type="SAM" id="SignalP"/>
    </source>
</evidence>
<dbReference type="Pfam" id="PF00528">
    <property type="entry name" value="BPD_transp_1"/>
    <property type="match status" value="1"/>
</dbReference>
<name>A0A7G9GMC0_9FIRM</name>
<keyword evidence="5 9" id="KW-0812">Transmembrane</keyword>
<dbReference type="EMBL" id="CP060636">
    <property type="protein sequence ID" value="QNM11952.1"/>
    <property type="molecule type" value="Genomic_DNA"/>
</dbReference>
<evidence type="ECO:0000259" key="11">
    <source>
        <dbReference type="PROSITE" id="PS50928"/>
    </source>
</evidence>
<dbReference type="CDD" id="cd06261">
    <property type="entry name" value="TM_PBP2"/>
    <property type="match status" value="1"/>
</dbReference>
<sequence length="506" mass="56184">MKQIKKLLTILSVLAIICVNMPIIHAEDDNTQKGEGDLLQQILDRGELIVGTSPDFPPMEFIDTTKTGQDQYVGCDIELAKYIADSLGVKLTIKAMDFDAVLASVTTKQIDLAITGITKTPAREDSMEMSDSYFDEEGESGWQGILIKEDKKDVYTSLDTLKGKKIAVQAGSLQDLYVSEQLPDAKKQYITQLNDAIELLNNGTVDAVATAYGTGQDFVKQKSGLYIGEELLFTLNKDYTGNRIGIPKGETALLYRVNDIIKDVKDKHLYEEWYQTALNYDKQKIEGNYLQRVAQIFSIYWPKFLTGLAATLGLALITVIGGTLLGTILALVKLSKNKFVKFLSSAYVEIIRGTPLLLQLWLFVTIFAMFGNDQMIVSVITALVINSSAYVAEIIRGGIMSVDKGQWEAAKSLGMSNQHMMVKIIFPQAFKTILPSLGNEFIMMVKETSLASTFYIGELMTANNVVKTATYFSLETLTITAIIYFVATFTLSKLVNYMERRLSVSD</sequence>
<dbReference type="InterPro" id="IPR035906">
    <property type="entry name" value="MetI-like_sf"/>
</dbReference>
<feature type="chain" id="PRO_5028993215" evidence="10">
    <location>
        <begin position="27"/>
        <end position="506"/>
    </location>
</feature>
<evidence type="ECO:0000256" key="5">
    <source>
        <dbReference type="ARBA" id="ARBA00022692"/>
    </source>
</evidence>
<keyword evidence="6" id="KW-0029">Amino-acid transport</keyword>
<proteinExistence type="inferred from homology"/>
<dbReference type="Gene3D" id="3.40.190.10">
    <property type="entry name" value="Periplasmic binding protein-like II"/>
    <property type="match status" value="2"/>
</dbReference>
<dbReference type="Pfam" id="PF00497">
    <property type="entry name" value="SBP_bac_3"/>
    <property type="match status" value="1"/>
</dbReference>
<evidence type="ECO:0000256" key="3">
    <source>
        <dbReference type="ARBA" id="ARBA00022448"/>
    </source>
</evidence>
<evidence type="ECO:0000256" key="2">
    <source>
        <dbReference type="ARBA" id="ARBA00010072"/>
    </source>
</evidence>
<protein>
    <submittedName>
        <fullName evidence="12">ABC transporter substrate-binding protein/permease</fullName>
    </submittedName>
</protein>
<comment type="subcellular location">
    <subcellularLocation>
        <location evidence="1 9">Cell membrane</location>
        <topology evidence="1 9">Multi-pass membrane protein</topology>
    </subcellularLocation>
</comment>
<dbReference type="Proteomes" id="UP000515856">
    <property type="component" value="Chromosome"/>
</dbReference>
<keyword evidence="3 9" id="KW-0813">Transport</keyword>
<dbReference type="PANTHER" id="PTHR30614">
    <property type="entry name" value="MEMBRANE COMPONENT OF AMINO ACID ABC TRANSPORTER"/>
    <property type="match status" value="1"/>
</dbReference>
<keyword evidence="4" id="KW-1003">Cell membrane</keyword>
<evidence type="ECO:0000256" key="4">
    <source>
        <dbReference type="ARBA" id="ARBA00022475"/>
    </source>
</evidence>
<feature type="transmembrane region" description="Helical" evidence="9">
    <location>
        <begin position="304"/>
        <end position="332"/>
    </location>
</feature>
<dbReference type="SMART" id="SM00062">
    <property type="entry name" value="PBPb"/>
    <property type="match status" value="1"/>
</dbReference>
<feature type="transmembrane region" description="Helical" evidence="9">
    <location>
        <begin position="469"/>
        <end position="491"/>
    </location>
</feature>
<organism evidence="12 13">
    <name type="scientific">[Eubacterium] hominis</name>
    <dbReference type="NCBI Taxonomy" id="2764325"/>
    <lineage>
        <taxon>Bacteria</taxon>
        <taxon>Bacillati</taxon>
        <taxon>Bacillota</taxon>
        <taxon>Erysipelotrichia</taxon>
        <taxon>Erysipelotrichales</taxon>
        <taxon>Erysipelotrichaceae</taxon>
        <taxon>Amedibacillus</taxon>
    </lineage>
</organism>
<dbReference type="RefSeq" id="WP_117454762.1">
    <property type="nucleotide sequence ID" value="NZ_CP060636.1"/>
</dbReference>
<feature type="domain" description="ABC transmembrane type-1" evidence="11">
    <location>
        <begin position="308"/>
        <end position="495"/>
    </location>
</feature>
<evidence type="ECO:0000313" key="12">
    <source>
        <dbReference type="EMBL" id="QNM11952.1"/>
    </source>
</evidence>
<feature type="transmembrane region" description="Helical" evidence="9">
    <location>
        <begin position="353"/>
        <end position="370"/>
    </location>
</feature>
<evidence type="ECO:0000256" key="1">
    <source>
        <dbReference type="ARBA" id="ARBA00004651"/>
    </source>
</evidence>
<evidence type="ECO:0000256" key="8">
    <source>
        <dbReference type="ARBA" id="ARBA00023136"/>
    </source>
</evidence>
<feature type="signal peptide" evidence="10">
    <location>
        <begin position="1"/>
        <end position="26"/>
    </location>
</feature>